<evidence type="ECO:0000313" key="1">
    <source>
        <dbReference type="EMBL" id="OZI23164.1"/>
    </source>
</evidence>
<dbReference type="AlphaFoldDB" id="A0A261RDR4"/>
<dbReference type="EMBL" id="NEVJ01000002">
    <property type="protein sequence ID" value="OZI23164.1"/>
    <property type="molecule type" value="Genomic_DNA"/>
</dbReference>
<proteinExistence type="predicted"/>
<gene>
    <name evidence="1" type="ORF">CAL26_06705</name>
</gene>
<name>A0A261RDR4_9BORD</name>
<protein>
    <submittedName>
        <fullName evidence="1">Uncharacterized protein</fullName>
    </submittedName>
</protein>
<dbReference type="RefSeq" id="WP_094846174.1">
    <property type="nucleotide sequence ID" value="NZ_NEVJ01000002.1"/>
</dbReference>
<sequence>MAIAFAIAPTGADDTIQVFLNGFIGGGFLEKMPAKARFDPNDVSISECLRMYYLRDDDLGSAQPLDQARPGGWRYLLFSGGSVINDICVDTDPAGKPVVVSTSIDAPMTASTVAALLAAEDDPRTAAQDYEARELYCARAEYVAALWLHGASGDLIVPMAPTVAAGPIAHHQVYDAATFLAWLKR</sequence>
<organism evidence="1 2">
    <name type="scientific">Bordetella genomosp. 9</name>
    <dbReference type="NCBI Taxonomy" id="1416803"/>
    <lineage>
        <taxon>Bacteria</taxon>
        <taxon>Pseudomonadati</taxon>
        <taxon>Pseudomonadota</taxon>
        <taxon>Betaproteobacteria</taxon>
        <taxon>Burkholderiales</taxon>
        <taxon>Alcaligenaceae</taxon>
        <taxon>Bordetella</taxon>
    </lineage>
</organism>
<keyword evidence="2" id="KW-1185">Reference proteome</keyword>
<reference evidence="1" key="1">
    <citation type="submission" date="2017-05" db="EMBL/GenBank/DDBJ databases">
        <title>Complete and WGS of Bordetella genogroups.</title>
        <authorList>
            <person name="Spilker T."/>
            <person name="Lipuma J."/>
        </authorList>
    </citation>
    <scope>NUCLEOTIDE SEQUENCE</scope>
    <source>
        <strain evidence="1">AU21707</strain>
    </source>
</reference>
<evidence type="ECO:0000313" key="2">
    <source>
        <dbReference type="Proteomes" id="UP000216857"/>
    </source>
</evidence>
<dbReference type="OrthoDB" id="4540313at2"/>
<dbReference type="Proteomes" id="UP000216857">
    <property type="component" value="Unassembled WGS sequence"/>
</dbReference>
<accession>A0A261RDR4</accession>
<comment type="caution">
    <text evidence="1">The sequence shown here is derived from an EMBL/GenBank/DDBJ whole genome shotgun (WGS) entry which is preliminary data.</text>
</comment>